<gene>
    <name evidence="1" type="ORF">F511_28986</name>
</gene>
<dbReference type="AlphaFoldDB" id="A0A2Z7BXT0"/>
<dbReference type="EMBL" id="KV001326">
    <property type="protein sequence ID" value="KZV39096.1"/>
    <property type="molecule type" value="Genomic_DNA"/>
</dbReference>
<sequence>MLGERIGSLYLYVGTALDSCRVLRSSSQIWGVEKYWLVTSALALVDGNLRGWSNLVILSYSGTLFEYPARVTKHRRLEEIGFEMRKLLALCELAWFEGLVWTGFEFFRLEDSAMSFWKSVNAGHAGVRSGHSDLSVLAKERCDAV</sequence>
<proteinExistence type="predicted"/>
<accession>A0A2Z7BXT0</accession>
<organism evidence="1 2">
    <name type="scientific">Dorcoceras hygrometricum</name>
    <dbReference type="NCBI Taxonomy" id="472368"/>
    <lineage>
        <taxon>Eukaryota</taxon>
        <taxon>Viridiplantae</taxon>
        <taxon>Streptophyta</taxon>
        <taxon>Embryophyta</taxon>
        <taxon>Tracheophyta</taxon>
        <taxon>Spermatophyta</taxon>
        <taxon>Magnoliopsida</taxon>
        <taxon>eudicotyledons</taxon>
        <taxon>Gunneridae</taxon>
        <taxon>Pentapetalae</taxon>
        <taxon>asterids</taxon>
        <taxon>lamiids</taxon>
        <taxon>Lamiales</taxon>
        <taxon>Gesneriaceae</taxon>
        <taxon>Didymocarpoideae</taxon>
        <taxon>Trichosporeae</taxon>
        <taxon>Loxocarpinae</taxon>
        <taxon>Dorcoceras</taxon>
    </lineage>
</organism>
<dbReference type="Proteomes" id="UP000250235">
    <property type="component" value="Unassembled WGS sequence"/>
</dbReference>
<evidence type="ECO:0000313" key="1">
    <source>
        <dbReference type="EMBL" id="KZV39096.1"/>
    </source>
</evidence>
<reference evidence="1 2" key="1">
    <citation type="journal article" date="2015" name="Proc. Natl. Acad. Sci. U.S.A.">
        <title>The resurrection genome of Boea hygrometrica: A blueprint for survival of dehydration.</title>
        <authorList>
            <person name="Xiao L."/>
            <person name="Yang G."/>
            <person name="Zhang L."/>
            <person name="Yang X."/>
            <person name="Zhao S."/>
            <person name="Ji Z."/>
            <person name="Zhou Q."/>
            <person name="Hu M."/>
            <person name="Wang Y."/>
            <person name="Chen M."/>
            <person name="Xu Y."/>
            <person name="Jin H."/>
            <person name="Xiao X."/>
            <person name="Hu G."/>
            <person name="Bao F."/>
            <person name="Hu Y."/>
            <person name="Wan P."/>
            <person name="Li L."/>
            <person name="Deng X."/>
            <person name="Kuang T."/>
            <person name="Xiang C."/>
            <person name="Zhu J.K."/>
            <person name="Oliver M.J."/>
            <person name="He Y."/>
        </authorList>
    </citation>
    <scope>NUCLEOTIDE SEQUENCE [LARGE SCALE GENOMIC DNA]</scope>
    <source>
        <strain evidence="2">cv. XS01</strain>
    </source>
</reference>
<keyword evidence="2" id="KW-1185">Reference proteome</keyword>
<evidence type="ECO:0000313" key="2">
    <source>
        <dbReference type="Proteomes" id="UP000250235"/>
    </source>
</evidence>
<name>A0A2Z7BXT0_9LAMI</name>
<protein>
    <submittedName>
        <fullName evidence="1">Uncharacterized protein</fullName>
    </submittedName>
</protein>